<protein>
    <submittedName>
        <fullName evidence="1">Uncharacterized protein</fullName>
    </submittedName>
</protein>
<accession>A5ZSS8</accession>
<organism evidence="1 2">
    <name type="scientific">Blautia obeum ATCC 29174</name>
    <dbReference type="NCBI Taxonomy" id="411459"/>
    <lineage>
        <taxon>Bacteria</taxon>
        <taxon>Bacillati</taxon>
        <taxon>Bacillota</taxon>
        <taxon>Clostridia</taxon>
        <taxon>Lachnospirales</taxon>
        <taxon>Lachnospiraceae</taxon>
        <taxon>Blautia</taxon>
    </lineage>
</organism>
<dbReference type="EMBL" id="AAVO02000007">
    <property type="protein sequence ID" value="EDM87490.1"/>
    <property type="molecule type" value="Genomic_DNA"/>
</dbReference>
<proteinExistence type="predicted"/>
<sequence>MQVFIHDLCDNIQSTGRGIPVKENAQTYTDDQNIAENIQFLTVGHGTKIRKDFFKYSKKDREHDAGIYGFYTKFPTAGKKADNQKYDIQNHRDRGQWQWYEV</sequence>
<dbReference type="Proteomes" id="UP000006002">
    <property type="component" value="Unassembled WGS sequence"/>
</dbReference>
<name>A5ZSS8_9FIRM</name>
<gene>
    <name evidence="1" type="ORF">RUMOBE_02056</name>
</gene>
<comment type="caution">
    <text evidence="1">The sequence shown here is derived from an EMBL/GenBank/DDBJ whole genome shotgun (WGS) entry which is preliminary data.</text>
</comment>
<dbReference type="AlphaFoldDB" id="A5ZSS8"/>
<reference evidence="1 2" key="1">
    <citation type="submission" date="2007-03" db="EMBL/GenBank/DDBJ databases">
        <authorList>
            <person name="Fulton L."/>
            <person name="Clifton S."/>
            <person name="Fulton B."/>
            <person name="Xu J."/>
            <person name="Minx P."/>
            <person name="Pepin K.H."/>
            <person name="Johnson M."/>
            <person name="Thiruvilangam P."/>
            <person name="Bhonagiri V."/>
            <person name="Nash W.E."/>
            <person name="Mardis E.R."/>
            <person name="Wilson R.K."/>
        </authorList>
    </citation>
    <scope>NUCLEOTIDE SEQUENCE [LARGE SCALE GENOMIC DNA]</scope>
    <source>
        <strain evidence="1 2">ATCC 29174</strain>
    </source>
</reference>
<dbReference type="HOGENOM" id="CLU_2271956_0_0_9"/>
<reference evidence="1 2" key="2">
    <citation type="submission" date="2007-04" db="EMBL/GenBank/DDBJ databases">
        <title>Draft genome sequence of Ruminococcus obeum (ATCC 29174).</title>
        <authorList>
            <person name="Sudarsanam P."/>
            <person name="Ley R."/>
            <person name="Guruge J."/>
            <person name="Turnbaugh P.J."/>
            <person name="Mahowald M."/>
            <person name="Liep D."/>
            <person name="Gordon J."/>
        </authorList>
    </citation>
    <scope>NUCLEOTIDE SEQUENCE [LARGE SCALE GENOMIC DNA]</scope>
    <source>
        <strain evidence="1 2">ATCC 29174</strain>
    </source>
</reference>
<evidence type="ECO:0000313" key="1">
    <source>
        <dbReference type="EMBL" id="EDM87490.1"/>
    </source>
</evidence>
<evidence type="ECO:0000313" key="2">
    <source>
        <dbReference type="Proteomes" id="UP000006002"/>
    </source>
</evidence>